<feature type="coiled-coil region" evidence="1">
    <location>
        <begin position="213"/>
        <end position="247"/>
    </location>
</feature>
<feature type="coiled-coil region" evidence="1">
    <location>
        <begin position="285"/>
        <end position="404"/>
    </location>
</feature>
<dbReference type="InterPro" id="IPR052039">
    <property type="entry name" value="Caspase-related_regulators"/>
</dbReference>
<dbReference type="PANTHER" id="PTHR22576">
    <property type="entry name" value="MUCOSA ASSOCIATED LYMPHOID TISSUE LYMPHOMA TRANSLOCATION PROTEIN 1/PARACASPASE"/>
    <property type="match status" value="1"/>
</dbReference>
<evidence type="ECO:0000313" key="3">
    <source>
        <dbReference type="EMBL" id="MBK6974511.1"/>
    </source>
</evidence>
<dbReference type="Gene3D" id="1.20.5.1700">
    <property type="match status" value="1"/>
</dbReference>
<feature type="domain" description="Peptidase C14 caspase" evidence="2">
    <location>
        <begin position="539"/>
        <end position="761"/>
    </location>
</feature>
<accession>A0A9D7E6A0</accession>
<dbReference type="Gene3D" id="3.40.50.1460">
    <property type="match status" value="1"/>
</dbReference>
<sequence length="785" mass="86423">MNVQTSMLQVHRARFDMVGRAWRMVRGIPLILFVLALLIPQASMAQQLAALTPALREADKLLVVDCLLPGQVRRLGANMTYLSARRPAKITADECSLRGGEYVVYDRAKLDNVLAAWLPAANQGDPAAQTYVGEIYERGIGGVSPSYADSATWYRKAADQGYSRAQINLGFLYEKGLGVERNPTQALNLYRKAAGLEGAIALEGGDAARDEQVRKLQGELESTRQQLDRAQKDLERLRKESGAERSQLDRRIREAQTSGDNASVAKLKEALRQRDSELDARGREVADLSASLGSTRKQLQSLQSETASLRDQLQQARQGVQSHEDELAVRRMRAEEDQRKIESLKAELTGKRTDSDATAADNQRRLEAQLKLREEELARQKAEIARVEAEAKQYKERLIALEARDKSKDAGKSRAADVVAIAPPTIELIDPPMVLTRSQMTVKVRGNLKQRELVGKVSAPAGLLAFTVNDLGIDTDKNGLFRVQVTLQGAQTPVNLVAVDRQGKRAALDFILQSEDKQDGAVTATLAPYLSRVEFGGYYALVIGNQAYKQLPRLETAIEDAKAVSDLLTSKYGFKVTLLQNATRYEILSALNKLRATLTEKDNLLIYYAGHGEIDKANQRGYWLPVDAEPSSDANWISNVSITDLLSALSVKHALVVADSCYSGTLTRSSIGQLESGISDDAREKWLRAMVKARARTVMTSGGLQPVLDGGGGKHSVFAKFFLDVLAANSDALEAQRLYREVAARVLDVASRYRLDQRPEYAPLKFAGHESGDFLFVPVVTTASR</sequence>
<dbReference type="GO" id="GO:0006508">
    <property type="term" value="P:proteolysis"/>
    <property type="evidence" value="ECO:0007669"/>
    <property type="project" value="InterPro"/>
</dbReference>
<dbReference type="InterPro" id="IPR029030">
    <property type="entry name" value="Caspase-like_dom_sf"/>
</dbReference>
<dbReference type="AlphaFoldDB" id="A0A9D7E6A0"/>
<protein>
    <submittedName>
        <fullName evidence="3">Caspase family protein</fullName>
    </submittedName>
</protein>
<evidence type="ECO:0000256" key="1">
    <source>
        <dbReference type="SAM" id="Coils"/>
    </source>
</evidence>
<name>A0A9D7E6A0_9PROT</name>
<dbReference type="InterPro" id="IPR006597">
    <property type="entry name" value="Sel1-like"/>
</dbReference>
<dbReference type="Proteomes" id="UP000807785">
    <property type="component" value="Unassembled WGS sequence"/>
</dbReference>
<dbReference type="SUPFAM" id="SSF81901">
    <property type="entry name" value="HCP-like"/>
    <property type="match status" value="1"/>
</dbReference>
<organism evidence="3 4">
    <name type="scientific">Candidatus Methylophosphatis roskildensis</name>
    <dbReference type="NCBI Taxonomy" id="2899263"/>
    <lineage>
        <taxon>Bacteria</taxon>
        <taxon>Pseudomonadati</taxon>
        <taxon>Pseudomonadota</taxon>
        <taxon>Betaproteobacteria</taxon>
        <taxon>Nitrosomonadales</taxon>
        <taxon>Sterolibacteriaceae</taxon>
        <taxon>Candidatus Methylophosphatis</taxon>
    </lineage>
</organism>
<proteinExistence type="predicted"/>
<dbReference type="InterPro" id="IPR011600">
    <property type="entry name" value="Pept_C14_caspase"/>
</dbReference>
<dbReference type="Pfam" id="PF08238">
    <property type="entry name" value="Sel1"/>
    <property type="match status" value="2"/>
</dbReference>
<gene>
    <name evidence="3" type="ORF">IPH26_16730</name>
</gene>
<dbReference type="InterPro" id="IPR011990">
    <property type="entry name" value="TPR-like_helical_dom_sf"/>
</dbReference>
<keyword evidence="1" id="KW-0175">Coiled coil</keyword>
<dbReference type="PANTHER" id="PTHR22576:SF37">
    <property type="entry name" value="MUCOSA-ASSOCIATED LYMPHOID TISSUE LYMPHOMA TRANSLOCATION PROTEIN 1"/>
    <property type="match status" value="1"/>
</dbReference>
<dbReference type="SMART" id="SM00671">
    <property type="entry name" value="SEL1"/>
    <property type="match status" value="2"/>
</dbReference>
<evidence type="ECO:0000313" key="4">
    <source>
        <dbReference type="Proteomes" id="UP000807785"/>
    </source>
</evidence>
<comment type="caution">
    <text evidence="3">The sequence shown here is derived from an EMBL/GenBank/DDBJ whole genome shotgun (WGS) entry which is preliminary data.</text>
</comment>
<dbReference type="GO" id="GO:0004197">
    <property type="term" value="F:cysteine-type endopeptidase activity"/>
    <property type="evidence" value="ECO:0007669"/>
    <property type="project" value="InterPro"/>
</dbReference>
<reference evidence="3" key="1">
    <citation type="submission" date="2020-10" db="EMBL/GenBank/DDBJ databases">
        <title>Connecting structure to function with the recovery of over 1000 high-quality activated sludge metagenome-assembled genomes encoding full-length rRNA genes using long-read sequencing.</title>
        <authorList>
            <person name="Singleton C.M."/>
            <person name="Petriglieri F."/>
            <person name="Kristensen J.M."/>
            <person name="Kirkegaard R.H."/>
            <person name="Michaelsen T.Y."/>
            <person name="Andersen M.H."/>
            <person name="Karst S.M."/>
            <person name="Dueholm M.S."/>
            <person name="Nielsen P.H."/>
            <person name="Albertsen M."/>
        </authorList>
    </citation>
    <scope>NUCLEOTIDE SEQUENCE</scope>
    <source>
        <strain evidence="3">Bjer_18-Q3-R1-45_BAT3C.347</strain>
    </source>
</reference>
<dbReference type="Pfam" id="PF00656">
    <property type="entry name" value="Peptidase_C14"/>
    <property type="match status" value="1"/>
</dbReference>
<evidence type="ECO:0000259" key="2">
    <source>
        <dbReference type="Pfam" id="PF00656"/>
    </source>
</evidence>
<dbReference type="SUPFAM" id="SSF52129">
    <property type="entry name" value="Caspase-like"/>
    <property type="match status" value="1"/>
</dbReference>
<dbReference type="Gene3D" id="1.25.40.10">
    <property type="entry name" value="Tetratricopeptide repeat domain"/>
    <property type="match status" value="1"/>
</dbReference>
<dbReference type="EMBL" id="JADJEV010000004">
    <property type="protein sequence ID" value="MBK6974511.1"/>
    <property type="molecule type" value="Genomic_DNA"/>
</dbReference>